<dbReference type="SUPFAM" id="SSF51556">
    <property type="entry name" value="Metallo-dependent hydrolases"/>
    <property type="match status" value="1"/>
</dbReference>
<accession>A0ABR9DMW7</accession>
<dbReference type="PANTHER" id="PTHR11113:SF14">
    <property type="entry name" value="N-ACETYLGLUCOSAMINE-6-PHOSPHATE DEACETYLASE"/>
    <property type="match status" value="1"/>
</dbReference>
<evidence type="ECO:0000313" key="7">
    <source>
        <dbReference type="EMBL" id="MBD9698482.1"/>
    </source>
</evidence>
<evidence type="ECO:0000256" key="3">
    <source>
        <dbReference type="ARBA" id="ARBA00022801"/>
    </source>
</evidence>
<comment type="similarity">
    <text evidence="1 5">Belongs to the metallo-dependent hydrolases superfamily. NagA family.</text>
</comment>
<dbReference type="EMBL" id="JACZDF010000001">
    <property type="protein sequence ID" value="MBD9698482.1"/>
    <property type="molecule type" value="Genomic_DNA"/>
</dbReference>
<dbReference type="Gene3D" id="3.20.20.140">
    <property type="entry name" value="Metal-dependent hydrolases"/>
    <property type="match status" value="1"/>
</dbReference>
<reference evidence="7 8" key="1">
    <citation type="submission" date="2020-09" db="EMBL/GenBank/DDBJ databases">
        <title>Flavimobilis rhizosphaerae sp. nov., isolated from rhizosphere soil of Spartina alterniflora.</title>
        <authorList>
            <person name="Hanqin C."/>
        </authorList>
    </citation>
    <scope>NUCLEOTIDE SEQUENCE [LARGE SCALE GENOMIC DNA]</scope>
    <source>
        <strain evidence="7 8">GY 10621</strain>
    </source>
</reference>
<keyword evidence="3 5" id="KW-0378">Hydrolase</keyword>
<name>A0ABR9DMW7_9MICO</name>
<feature type="domain" description="Amidohydrolase-related" evidence="6">
    <location>
        <begin position="54"/>
        <end position="395"/>
    </location>
</feature>
<evidence type="ECO:0000256" key="4">
    <source>
        <dbReference type="ARBA" id="ARBA00023277"/>
    </source>
</evidence>
<dbReference type="Gene3D" id="2.30.40.10">
    <property type="entry name" value="Urease, subunit C, domain 1"/>
    <property type="match status" value="1"/>
</dbReference>
<dbReference type="PIRSF" id="PIRSF038994">
    <property type="entry name" value="NagA"/>
    <property type="match status" value="1"/>
</dbReference>
<dbReference type="InterPro" id="IPR032466">
    <property type="entry name" value="Metal_Hydrolase"/>
</dbReference>
<keyword evidence="4 5" id="KW-0119">Carbohydrate metabolism</keyword>
<dbReference type="InterPro" id="IPR011059">
    <property type="entry name" value="Metal-dep_hydrolase_composite"/>
</dbReference>
<dbReference type="Proteomes" id="UP000642107">
    <property type="component" value="Unassembled WGS sequence"/>
</dbReference>
<proteinExistence type="inferred from homology"/>
<evidence type="ECO:0000256" key="1">
    <source>
        <dbReference type="ARBA" id="ARBA00010716"/>
    </source>
</evidence>
<sequence length="401" mass="40822">MANKVVLRGRVLTGSTEIPDGVVVLDGPTIAFVGEVSEAQAAGHDLAGARAVPVVTPGLVDIHCHGGGGASFPDAEDAATAMAAVLEHRRAGTTTLVASLVTAAPETLLQRSGVLAELAEAGEIAGAHLEGPFVSVERCGAQDPALIQEPSADLVREVAQVLGRYFVTMTIAPEKDGNVGEGGVTEALIDAGALPSYGHTDAAAGEMRVALDEAHERLATPGVRSARPTITHLFNGMRPLAHREAGPIADCLSAAARGRAVVELVADGTHVHPALVRDVIEMVGAENVAFVTDAMAAAGMADGSYRLGSQDVTVADGVARLTVGGAIAGGTARLSDVLRRTVRGGVPLVDAVRSATHTPATVLGRTDVGRLEVGARADVLLLDDGLRVLDVLRGGELVAQA</sequence>
<dbReference type="PANTHER" id="PTHR11113">
    <property type="entry name" value="N-ACETYLGLUCOSAMINE-6-PHOSPHATE DEACETYLASE"/>
    <property type="match status" value="1"/>
</dbReference>
<organism evidence="7 8">
    <name type="scientific">Flavimobilis rhizosphaerae</name>
    <dbReference type="NCBI Taxonomy" id="2775421"/>
    <lineage>
        <taxon>Bacteria</taxon>
        <taxon>Bacillati</taxon>
        <taxon>Actinomycetota</taxon>
        <taxon>Actinomycetes</taxon>
        <taxon>Micrococcales</taxon>
        <taxon>Jonesiaceae</taxon>
        <taxon>Flavimobilis</taxon>
    </lineage>
</organism>
<evidence type="ECO:0000259" key="6">
    <source>
        <dbReference type="Pfam" id="PF01979"/>
    </source>
</evidence>
<evidence type="ECO:0000256" key="5">
    <source>
        <dbReference type="PIRNR" id="PIRNR038994"/>
    </source>
</evidence>
<evidence type="ECO:0000313" key="8">
    <source>
        <dbReference type="Proteomes" id="UP000642107"/>
    </source>
</evidence>
<comment type="caution">
    <text evidence="7">The sequence shown here is derived from an EMBL/GenBank/DDBJ whole genome shotgun (WGS) entry which is preliminary data.</text>
</comment>
<dbReference type="SUPFAM" id="SSF51338">
    <property type="entry name" value="Composite domain of metallo-dependent hydrolases"/>
    <property type="match status" value="1"/>
</dbReference>
<gene>
    <name evidence="7" type="ORF">IGS67_03095</name>
</gene>
<protein>
    <submittedName>
        <fullName evidence="7">Amidohydrolase family protein</fullName>
    </submittedName>
</protein>
<dbReference type="Pfam" id="PF01979">
    <property type="entry name" value="Amidohydro_1"/>
    <property type="match status" value="1"/>
</dbReference>
<dbReference type="RefSeq" id="WP_192277672.1">
    <property type="nucleotide sequence ID" value="NZ_JACZDF010000001.1"/>
</dbReference>
<evidence type="ECO:0000256" key="2">
    <source>
        <dbReference type="ARBA" id="ARBA00022723"/>
    </source>
</evidence>
<keyword evidence="8" id="KW-1185">Reference proteome</keyword>
<keyword evidence="2" id="KW-0479">Metal-binding</keyword>
<dbReference type="InterPro" id="IPR006680">
    <property type="entry name" value="Amidohydro-rel"/>
</dbReference>
<dbReference type="InterPro" id="IPR003764">
    <property type="entry name" value="GlcNAc_6-P_deAcase"/>
</dbReference>